<keyword evidence="1" id="KW-0472">Membrane</keyword>
<evidence type="ECO:0000256" key="1">
    <source>
        <dbReference type="SAM" id="Phobius"/>
    </source>
</evidence>
<feature type="transmembrane region" description="Helical" evidence="1">
    <location>
        <begin position="176"/>
        <end position="197"/>
    </location>
</feature>
<dbReference type="EMBL" id="JACJHX010000015">
    <property type="protein sequence ID" value="MBA9028582.1"/>
    <property type="molecule type" value="Genomic_DNA"/>
</dbReference>
<keyword evidence="4" id="KW-1185">Reference proteome</keyword>
<dbReference type="PANTHER" id="PTHR36834">
    <property type="entry name" value="MEMBRANE PROTEIN-RELATED"/>
    <property type="match status" value="1"/>
</dbReference>
<sequence length="208" mass="24203">MGLILMYIQSMIGYIIVALPFYVVGRIVLLKKRQKQIMIMNEILMLIFVLYLVGLASQTIIPRWNMGIVSDTGEFFFNVHLSNEISKVNLIPFYTLYQYIFETNTNVDDWNSVSLLNISANLLLFSPFGFFIPLIWEKWYSFKRVLFLGLTVTCFIEIIQMFIGRSTDIDDVILNTFGILIGYGVFLMLNLTIVKLIHKKTPQKQRVF</sequence>
<proteinExistence type="predicted"/>
<name>A0ABR6CU64_9BACI</name>
<feature type="transmembrane region" description="Helical" evidence="1">
    <location>
        <begin position="6"/>
        <end position="29"/>
    </location>
</feature>
<feature type="transmembrane region" description="Helical" evidence="1">
    <location>
        <begin position="145"/>
        <end position="164"/>
    </location>
</feature>
<gene>
    <name evidence="3" type="ORF">HNP81_003902</name>
</gene>
<dbReference type="RefSeq" id="WP_182503635.1">
    <property type="nucleotide sequence ID" value="NZ_JACJHX010000015.1"/>
</dbReference>
<dbReference type="Proteomes" id="UP000626697">
    <property type="component" value="Unassembled WGS sequence"/>
</dbReference>
<dbReference type="InterPro" id="IPR053150">
    <property type="entry name" value="Teicoplanin_resist-assoc"/>
</dbReference>
<protein>
    <submittedName>
        <fullName evidence="3">Glycopeptide antibiotics resistance protein</fullName>
    </submittedName>
</protein>
<dbReference type="Pfam" id="PF04892">
    <property type="entry name" value="VanZ"/>
    <property type="match status" value="1"/>
</dbReference>
<feature type="transmembrane region" description="Helical" evidence="1">
    <location>
        <begin position="115"/>
        <end position="136"/>
    </location>
</feature>
<organism evidence="3 4">
    <name type="scientific">Peribacillus huizhouensis</name>
    <dbReference type="NCBI Taxonomy" id="1501239"/>
    <lineage>
        <taxon>Bacteria</taxon>
        <taxon>Bacillati</taxon>
        <taxon>Bacillota</taxon>
        <taxon>Bacilli</taxon>
        <taxon>Bacillales</taxon>
        <taxon>Bacillaceae</taxon>
        <taxon>Peribacillus</taxon>
    </lineage>
</organism>
<reference evidence="3 4" key="1">
    <citation type="submission" date="2020-08" db="EMBL/GenBank/DDBJ databases">
        <title>Genomic Encyclopedia of Type Strains, Phase IV (KMG-IV): sequencing the most valuable type-strain genomes for metagenomic binning, comparative biology and taxonomic classification.</title>
        <authorList>
            <person name="Goeker M."/>
        </authorList>
    </citation>
    <scope>NUCLEOTIDE SEQUENCE [LARGE SCALE GENOMIC DNA]</scope>
    <source>
        <strain evidence="3 4">DSM 105481</strain>
    </source>
</reference>
<feature type="transmembrane region" description="Helical" evidence="1">
    <location>
        <begin position="41"/>
        <end position="61"/>
    </location>
</feature>
<evidence type="ECO:0000259" key="2">
    <source>
        <dbReference type="Pfam" id="PF04892"/>
    </source>
</evidence>
<keyword evidence="1" id="KW-0812">Transmembrane</keyword>
<evidence type="ECO:0000313" key="4">
    <source>
        <dbReference type="Proteomes" id="UP000626697"/>
    </source>
</evidence>
<dbReference type="InterPro" id="IPR006976">
    <property type="entry name" value="VanZ-like"/>
</dbReference>
<accession>A0ABR6CU64</accession>
<comment type="caution">
    <text evidence="3">The sequence shown here is derived from an EMBL/GenBank/DDBJ whole genome shotgun (WGS) entry which is preliminary data.</text>
</comment>
<keyword evidence="1" id="KW-1133">Transmembrane helix</keyword>
<feature type="domain" description="VanZ-like" evidence="2">
    <location>
        <begin position="48"/>
        <end position="189"/>
    </location>
</feature>
<evidence type="ECO:0000313" key="3">
    <source>
        <dbReference type="EMBL" id="MBA9028582.1"/>
    </source>
</evidence>
<dbReference type="PANTHER" id="PTHR36834:SF1">
    <property type="entry name" value="INTEGRAL MEMBRANE PROTEIN"/>
    <property type="match status" value="1"/>
</dbReference>